<dbReference type="PANTHER" id="PTHR10443:SF12">
    <property type="entry name" value="DIPEPTIDASE"/>
    <property type="match status" value="1"/>
</dbReference>
<gene>
    <name evidence="1" type="ORF">GCM10007854_20440</name>
</gene>
<reference evidence="1" key="2">
    <citation type="submission" date="2023-01" db="EMBL/GenBank/DDBJ databases">
        <title>Draft genome sequence of Algimonas porphyrae strain NBRC 108216.</title>
        <authorList>
            <person name="Sun Q."/>
            <person name="Mori K."/>
        </authorList>
    </citation>
    <scope>NUCLEOTIDE SEQUENCE</scope>
    <source>
        <strain evidence="1">NBRC 108216</strain>
    </source>
</reference>
<dbReference type="RefSeq" id="WP_284372284.1">
    <property type="nucleotide sequence ID" value="NZ_BSNJ01000004.1"/>
</dbReference>
<dbReference type="PROSITE" id="PS51365">
    <property type="entry name" value="RENAL_DIPEPTIDASE_2"/>
    <property type="match status" value="1"/>
</dbReference>
<comment type="caution">
    <text evidence="1">The sequence shown here is derived from an EMBL/GenBank/DDBJ whole genome shotgun (WGS) entry which is preliminary data.</text>
</comment>
<dbReference type="InterPro" id="IPR008257">
    <property type="entry name" value="Pept_M19"/>
</dbReference>
<sequence length="385" mass="42061">MLKKILIGLAILLIAGFAYLQLVFVPKTDARMNPLVELGPHPVSAEAQALHDTLYVADMHADSLLWRRDTSKRHDHGHVDLPRLREGGVDFQIFSAVTKSPRGLNFAENAADAPDDITLLAIAQLWPVRTWQSIYERAAFQAQRLARYERQHDNRLVIARTAADLEQPDGVLVGLLLTEGAHPLEGDIANVQRLFDEGYRAMGLQHFFDNALGGSLHGQSQAGLTPFGFEAVREMWRLNIAVDLAHASEAVSRDVLAMPESGPVFISHGGVRDVCTVSQQRNLPDEVLVQIAERGGIVGIGYFEGAICDISPEGIAKAMRKAIDLMGVEAVALGSDYDGTVAVAFDTSELAVITHQLLETGLSEADIRAIMGTNVRRFFSESLPQ</sequence>
<evidence type="ECO:0000313" key="2">
    <source>
        <dbReference type="Proteomes" id="UP001161390"/>
    </source>
</evidence>
<reference evidence="1" key="1">
    <citation type="journal article" date="2014" name="Int. J. Syst. Evol. Microbiol.">
        <title>Complete genome of a new Firmicutes species belonging to the dominant human colonic microbiota ('Ruminococcus bicirculans') reveals two chromosomes and a selective capacity to utilize plant glucans.</title>
        <authorList>
            <consortium name="NISC Comparative Sequencing Program"/>
            <person name="Wegmann U."/>
            <person name="Louis P."/>
            <person name="Goesmann A."/>
            <person name="Henrissat B."/>
            <person name="Duncan S.H."/>
            <person name="Flint H.J."/>
        </authorList>
    </citation>
    <scope>NUCLEOTIDE SEQUENCE</scope>
    <source>
        <strain evidence="1">NBRC 108216</strain>
    </source>
</reference>
<protein>
    <submittedName>
        <fullName evidence="1">Dipeptidase</fullName>
    </submittedName>
</protein>
<dbReference type="Proteomes" id="UP001161390">
    <property type="component" value="Unassembled WGS sequence"/>
</dbReference>
<dbReference type="Pfam" id="PF01244">
    <property type="entry name" value="Peptidase_M19"/>
    <property type="match status" value="1"/>
</dbReference>
<dbReference type="InterPro" id="IPR032466">
    <property type="entry name" value="Metal_Hydrolase"/>
</dbReference>
<keyword evidence="2" id="KW-1185">Reference proteome</keyword>
<dbReference type="SUPFAM" id="SSF51556">
    <property type="entry name" value="Metallo-dependent hydrolases"/>
    <property type="match status" value="1"/>
</dbReference>
<dbReference type="EMBL" id="BSNJ01000004">
    <property type="protein sequence ID" value="GLQ21089.1"/>
    <property type="molecule type" value="Genomic_DNA"/>
</dbReference>
<proteinExistence type="predicted"/>
<dbReference type="Gene3D" id="3.20.20.140">
    <property type="entry name" value="Metal-dependent hydrolases"/>
    <property type="match status" value="1"/>
</dbReference>
<accession>A0ABQ5V308</accession>
<name>A0ABQ5V308_9PROT</name>
<evidence type="ECO:0000313" key="1">
    <source>
        <dbReference type="EMBL" id="GLQ21089.1"/>
    </source>
</evidence>
<dbReference type="PANTHER" id="PTHR10443">
    <property type="entry name" value="MICROSOMAL DIPEPTIDASE"/>
    <property type="match status" value="1"/>
</dbReference>
<organism evidence="1 2">
    <name type="scientific">Algimonas porphyrae</name>
    <dbReference type="NCBI Taxonomy" id="1128113"/>
    <lineage>
        <taxon>Bacteria</taxon>
        <taxon>Pseudomonadati</taxon>
        <taxon>Pseudomonadota</taxon>
        <taxon>Alphaproteobacteria</taxon>
        <taxon>Maricaulales</taxon>
        <taxon>Robiginitomaculaceae</taxon>
        <taxon>Algimonas</taxon>
    </lineage>
</organism>